<name>A0AAE9B0R0_9ACTN</name>
<feature type="region of interest" description="Disordered" evidence="1">
    <location>
        <begin position="383"/>
        <end position="433"/>
    </location>
</feature>
<dbReference type="PANTHER" id="PTHR11440">
    <property type="entry name" value="LECITHIN-CHOLESTEROL ACYLTRANSFERASE-RELATED"/>
    <property type="match status" value="1"/>
</dbReference>
<dbReference type="SUPFAM" id="SSF53474">
    <property type="entry name" value="alpha/beta-Hydrolases"/>
    <property type="match status" value="1"/>
</dbReference>
<comment type="caution">
    <text evidence="2">The sequence shown here is derived from an EMBL/GenBank/DDBJ whole genome shotgun (WGS) entry which is preliminary data.</text>
</comment>
<organism evidence="2 3">
    <name type="scientific">Streptomyces ipomoeae</name>
    <dbReference type="NCBI Taxonomy" id="103232"/>
    <lineage>
        <taxon>Bacteria</taxon>
        <taxon>Bacillati</taxon>
        <taxon>Actinomycetota</taxon>
        <taxon>Actinomycetes</taxon>
        <taxon>Kitasatosporales</taxon>
        <taxon>Streptomycetaceae</taxon>
        <taxon>Streptomyces</taxon>
    </lineage>
</organism>
<accession>A0AAE9B0R0</accession>
<evidence type="ECO:0000313" key="2">
    <source>
        <dbReference type="EMBL" id="TQE33573.1"/>
    </source>
</evidence>
<dbReference type="InterPro" id="IPR003386">
    <property type="entry name" value="LACT/PDAT_acylTrfase"/>
</dbReference>
<feature type="compositionally biased region" description="Pro residues" evidence="1">
    <location>
        <begin position="413"/>
        <end position="433"/>
    </location>
</feature>
<protein>
    <recommendedName>
        <fullName evidence="4">Lecithin:cholesterol acyltransferase</fullName>
    </recommendedName>
</protein>
<feature type="compositionally biased region" description="Low complexity" evidence="1">
    <location>
        <begin position="403"/>
        <end position="412"/>
    </location>
</feature>
<dbReference type="Proteomes" id="UP000318720">
    <property type="component" value="Unassembled WGS sequence"/>
</dbReference>
<proteinExistence type="predicted"/>
<dbReference type="Pfam" id="PF02450">
    <property type="entry name" value="LCAT"/>
    <property type="match status" value="1"/>
</dbReference>
<dbReference type="EMBL" id="SPAZ01000150">
    <property type="protein sequence ID" value="TQE33573.1"/>
    <property type="molecule type" value="Genomic_DNA"/>
</dbReference>
<evidence type="ECO:0000256" key="1">
    <source>
        <dbReference type="SAM" id="MobiDB-lite"/>
    </source>
</evidence>
<dbReference type="GO" id="GO:0008374">
    <property type="term" value="F:O-acyltransferase activity"/>
    <property type="evidence" value="ECO:0007669"/>
    <property type="project" value="InterPro"/>
</dbReference>
<evidence type="ECO:0008006" key="4">
    <source>
        <dbReference type="Google" id="ProtNLM"/>
    </source>
</evidence>
<reference evidence="2 3" key="1">
    <citation type="submission" date="2019-03" db="EMBL/GenBank/DDBJ databases">
        <title>Comparative genomic analyses of the sweetpotato soil rot pathogen, Streptomyces ipomoeae.</title>
        <authorList>
            <person name="Ruschel Soares N."/>
            <person name="Badger J.H."/>
            <person name="Huguet-Tapia J.C."/>
            <person name="Clark C.A."/>
            <person name="Pettis G.S."/>
        </authorList>
    </citation>
    <scope>NUCLEOTIDE SEQUENCE [LARGE SCALE GENOMIC DNA]</scope>
    <source>
        <strain evidence="2 3">88-35</strain>
    </source>
</reference>
<dbReference type="GO" id="GO:0006629">
    <property type="term" value="P:lipid metabolic process"/>
    <property type="evidence" value="ECO:0007669"/>
    <property type="project" value="InterPro"/>
</dbReference>
<dbReference type="Gene3D" id="3.40.50.1820">
    <property type="entry name" value="alpha/beta hydrolase"/>
    <property type="match status" value="1"/>
</dbReference>
<dbReference type="RefSeq" id="WP_141582783.1">
    <property type="nucleotide sequence ID" value="NZ_SPAZ01000150.1"/>
</dbReference>
<dbReference type="AlphaFoldDB" id="A0AAE9B0R0"/>
<sequence length="433" mass="46123">MRSTAVKDLVVVLPGIMGSVLARDGREVWNHTLAVAGRHALGGLDEIRRLALPADLGDSDPGDGIEAVDLIKGLHILPGVSAIDGYATLLTFLERQLGLSERSSNLLPFPYDWRLSVRLTARRLAARVEPALDAWRRRSGNPEARAVFVAHSMGGLVARYYLDVLGGSAYARGLITIGTPYRGSVNALVWLHEGVAPRLGRMSEPFTRLARSMPSLYQLLPTWRCVVDGDGARSDLGGARVPGVDGGPAAEALRFHDELDRADGDGYALHVFGGCRQPTRQSALLASDGLDGRRDLDGIDHLGDGTVPRFSCFPAQLTDDSTVRFLAQKYGALQNERALLNQLEAVLTARDPRQFLDGGQELGVDLPEVLGGGDCPVEVVADDDRLGPVRHGRGRRDGSGVRAAPCASTARAPTPPASACPPPAPGASPWATP</sequence>
<dbReference type="InterPro" id="IPR029058">
    <property type="entry name" value="AB_hydrolase_fold"/>
</dbReference>
<gene>
    <name evidence="2" type="ORF">Sipo8835_17590</name>
</gene>
<evidence type="ECO:0000313" key="3">
    <source>
        <dbReference type="Proteomes" id="UP000318720"/>
    </source>
</evidence>